<dbReference type="EMBL" id="JAVREO010000047">
    <property type="protein sequence ID" value="MDT0270895.1"/>
    <property type="molecule type" value="Genomic_DNA"/>
</dbReference>
<gene>
    <name evidence="1" type="ORF">RM844_31965</name>
</gene>
<evidence type="ECO:0000313" key="1">
    <source>
        <dbReference type="EMBL" id="MDT0270895.1"/>
    </source>
</evidence>
<sequence length="43" mass="4946">MTRKLNDDFSNSLNMLHGTVMHTSKEIKEDLTRGFEAIRTSGY</sequence>
<dbReference type="RefSeq" id="WP_311670957.1">
    <property type="nucleotide sequence ID" value="NZ_JAVREO010000047.1"/>
</dbReference>
<accession>A0ABU2K0W2</accession>
<organism evidence="1 2">
    <name type="scientific">Streptomyces chisholmiae</name>
    <dbReference type="NCBI Taxonomy" id="3075540"/>
    <lineage>
        <taxon>Bacteria</taxon>
        <taxon>Bacillati</taxon>
        <taxon>Actinomycetota</taxon>
        <taxon>Actinomycetes</taxon>
        <taxon>Kitasatosporales</taxon>
        <taxon>Streptomycetaceae</taxon>
        <taxon>Streptomyces</taxon>
    </lineage>
</organism>
<evidence type="ECO:0000313" key="2">
    <source>
        <dbReference type="Proteomes" id="UP001183410"/>
    </source>
</evidence>
<dbReference type="Proteomes" id="UP001183410">
    <property type="component" value="Unassembled WGS sequence"/>
</dbReference>
<comment type="caution">
    <text evidence="1">The sequence shown here is derived from an EMBL/GenBank/DDBJ whole genome shotgun (WGS) entry which is preliminary data.</text>
</comment>
<name>A0ABU2K0W2_9ACTN</name>
<reference evidence="2" key="1">
    <citation type="submission" date="2023-07" db="EMBL/GenBank/DDBJ databases">
        <title>30 novel species of actinomycetes from the DSMZ collection.</title>
        <authorList>
            <person name="Nouioui I."/>
        </authorList>
    </citation>
    <scope>NUCLEOTIDE SEQUENCE [LARGE SCALE GENOMIC DNA]</scope>
    <source>
        <strain evidence="2">DSM 44915</strain>
    </source>
</reference>
<protein>
    <submittedName>
        <fullName evidence="1">Uncharacterized protein</fullName>
    </submittedName>
</protein>
<keyword evidence="2" id="KW-1185">Reference proteome</keyword>
<proteinExistence type="predicted"/>